<name>A0A0N4TGI3_BRUPA</name>
<dbReference type="WBParaSite" id="BPAG_0000732101-mRNA-1">
    <property type="protein sequence ID" value="BPAG_0000732101-mRNA-1"/>
    <property type="gene ID" value="BPAG_0000732101"/>
</dbReference>
<sequence length="75" mass="8495">MTSLKSNYITSIINDIISSNNEAENTPQSQLGLITDSDNADTFLRLNIGGTHFLIRNETVLRRRTGMNFQLITFF</sequence>
<evidence type="ECO:0000313" key="2">
    <source>
        <dbReference type="Proteomes" id="UP000278627"/>
    </source>
</evidence>
<keyword evidence="2" id="KW-1185">Reference proteome</keyword>
<accession>A0A0N4TGI3</accession>
<reference evidence="1 2" key="2">
    <citation type="submission" date="2018-11" db="EMBL/GenBank/DDBJ databases">
        <authorList>
            <consortium name="Pathogen Informatics"/>
        </authorList>
    </citation>
    <scope>NUCLEOTIDE SEQUENCE [LARGE SCALE GENOMIC DNA]</scope>
</reference>
<organism evidence="3">
    <name type="scientific">Brugia pahangi</name>
    <name type="common">Filarial nematode worm</name>
    <dbReference type="NCBI Taxonomy" id="6280"/>
    <lineage>
        <taxon>Eukaryota</taxon>
        <taxon>Metazoa</taxon>
        <taxon>Ecdysozoa</taxon>
        <taxon>Nematoda</taxon>
        <taxon>Chromadorea</taxon>
        <taxon>Rhabditida</taxon>
        <taxon>Spirurina</taxon>
        <taxon>Spiruromorpha</taxon>
        <taxon>Filarioidea</taxon>
        <taxon>Onchocercidae</taxon>
        <taxon>Brugia</taxon>
    </lineage>
</organism>
<protein>
    <submittedName>
        <fullName evidence="3">BTB_2 domain-containing protein</fullName>
    </submittedName>
</protein>
<dbReference type="AlphaFoldDB" id="A0A0N4TGI3"/>
<dbReference type="STRING" id="6280.A0A0N4TGI3"/>
<dbReference type="EMBL" id="UZAD01008027">
    <property type="protein sequence ID" value="VDN88473.1"/>
    <property type="molecule type" value="Genomic_DNA"/>
</dbReference>
<gene>
    <name evidence="1" type="ORF">BPAG_LOCUS7287</name>
</gene>
<proteinExistence type="predicted"/>
<reference evidence="3" key="1">
    <citation type="submission" date="2017-02" db="UniProtKB">
        <authorList>
            <consortium name="WormBaseParasite"/>
        </authorList>
    </citation>
    <scope>IDENTIFICATION</scope>
</reference>
<evidence type="ECO:0000313" key="1">
    <source>
        <dbReference type="EMBL" id="VDN88473.1"/>
    </source>
</evidence>
<dbReference type="Proteomes" id="UP000278627">
    <property type="component" value="Unassembled WGS sequence"/>
</dbReference>
<evidence type="ECO:0000313" key="3">
    <source>
        <dbReference type="WBParaSite" id="BPAG_0000732101-mRNA-1"/>
    </source>
</evidence>